<evidence type="ECO:0000313" key="1">
    <source>
        <dbReference type="EMBL" id="SKA77268.1"/>
    </source>
</evidence>
<name>A0A1T4WK30_9BACT</name>
<keyword evidence="2" id="KW-1185">Reference proteome</keyword>
<reference evidence="1 2" key="1">
    <citation type="submission" date="2017-02" db="EMBL/GenBank/DDBJ databases">
        <authorList>
            <person name="Peterson S.W."/>
        </authorList>
    </citation>
    <scope>NUCLEOTIDE SEQUENCE [LARGE SCALE GENOMIC DNA]</scope>
    <source>
        <strain evidence="1 2">DSM 18034</strain>
    </source>
</reference>
<dbReference type="Proteomes" id="UP000189733">
    <property type="component" value="Unassembled WGS sequence"/>
</dbReference>
<dbReference type="OrthoDB" id="9780934at2"/>
<protein>
    <submittedName>
        <fullName evidence="1">Putative zinc-or iron-chelating domain-containing protein</fullName>
    </submittedName>
</protein>
<proteinExistence type="predicted"/>
<dbReference type="STRING" id="1121442.SAMN02745702_02323"/>
<accession>A0A1T4WK30</accession>
<evidence type="ECO:0000313" key="2">
    <source>
        <dbReference type="Proteomes" id="UP000189733"/>
    </source>
</evidence>
<sequence>MAETKRTHCECCGVCCRKGGPSLHSDDKKLLDEGVLGFGDLITLRAGELVTNQITKKVEPLEQEIVKLRGTGLSWACAQLDTDSNLCKIYGNRPIECEALKCWDTSELEAMYNKDRVTRYDLIPEGHPLQELIDTHEGECPYDRLELAVQGYAAGDPDAEIIIFEMIDFDLNFRAAFRDKTGASEEEAEFLFGRPLHRTIRQFGLDVVTKNGRSVLQPMFK</sequence>
<dbReference type="AlphaFoldDB" id="A0A1T4WK30"/>
<gene>
    <name evidence="1" type="ORF">SAMN02745702_02323</name>
</gene>
<dbReference type="EMBL" id="FUYA01000008">
    <property type="protein sequence ID" value="SKA77268.1"/>
    <property type="molecule type" value="Genomic_DNA"/>
</dbReference>
<dbReference type="RefSeq" id="WP_078685607.1">
    <property type="nucleotide sequence ID" value="NZ_FUYA01000008.1"/>
</dbReference>
<organism evidence="1 2">
    <name type="scientific">Desulfobaculum bizertense DSM 18034</name>
    <dbReference type="NCBI Taxonomy" id="1121442"/>
    <lineage>
        <taxon>Bacteria</taxon>
        <taxon>Pseudomonadati</taxon>
        <taxon>Thermodesulfobacteriota</taxon>
        <taxon>Desulfovibrionia</taxon>
        <taxon>Desulfovibrionales</taxon>
        <taxon>Desulfovibrionaceae</taxon>
        <taxon>Desulfobaculum</taxon>
    </lineage>
</organism>